<accession>A0A1G5I376</accession>
<comment type="similarity">
    <text evidence="1">Belongs to the carbohydrate kinase PfkB family.</text>
</comment>
<dbReference type="InterPro" id="IPR029056">
    <property type="entry name" value="Ribokinase-like"/>
</dbReference>
<dbReference type="GO" id="GO:0016301">
    <property type="term" value="F:kinase activity"/>
    <property type="evidence" value="ECO:0007669"/>
    <property type="project" value="UniProtKB-KW"/>
</dbReference>
<evidence type="ECO:0000313" key="5">
    <source>
        <dbReference type="EMBL" id="SCY70526.1"/>
    </source>
</evidence>
<gene>
    <name evidence="5" type="ORF">SAMN05216233_11774</name>
</gene>
<protein>
    <submittedName>
        <fullName evidence="5">Sugar or nucleoside kinase, ribokinase family</fullName>
    </submittedName>
</protein>
<dbReference type="CDD" id="cd01168">
    <property type="entry name" value="adenosine_kinase"/>
    <property type="match status" value="1"/>
</dbReference>
<dbReference type="Proteomes" id="UP000198870">
    <property type="component" value="Unassembled WGS sequence"/>
</dbReference>
<proteinExistence type="inferred from homology"/>
<keyword evidence="2" id="KW-0808">Transferase</keyword>
<keyword evidence="6" id="KW-1185">Reference proteome</keyword>
<dbReference type="PANTHER" id="PTHR43320">
    <property type="entry name" value="SUGAR KINASE"/>
    <property type="match status" value="1"/>
</dbReference>
<sequence>MYDKLNGEKRGIVGVGSALMDLLVFEDDAFLKGISEIKGGMTLVDGAFADGVLEKVTSEVTVVPGGAACNTIIGVGRLSGTATFVGKRGRDSYGDIFEKDLKQNGVTPNLVTSDTPTGRVLSIITPDAQRSMFTYLGAASELAPAEISPEKFKDAAIVLIEGYLVFNQDLMTRTLEAAKEAGALVAMDLASFTVVEEALSFIKETVIPSVDILIANEDEARAFTGLSDEAEALAEMSRCADVAVLKLGARGSRIAVGGTVTEVAPVAGGDIVDTTGAGDLWAAGFLYGMVMGYPAETCGDIASACGYEVCRVTGADIPAAGWDRIKNTLPAS</sequence>
<dbReference type="SUPFAM" id="SSF53613">
    <property type="entry name" value="Ribokinase-like"/>
    <property type="match status" value="1"/>
</dbReference>
<evidence type="ECO:0000313" key="6">
    <source>
        <dbReference type="Proteomes" id="UP000198870"/>
    </source>
</evidence>
<evidence type="ECO:0000259" key="4">
    <source>
        <dbReference type="Pfam" id="PF00294"/>
    </source>
</evidence>
<reference evidence="5 6" key="1">
    <citation type="submission" date="2016-10" db="EMBL/GenBank/DDBJ databases">
        <authorList>
            <person name="de Groot N.N."/>
        </authorList>
    </citation>
    <scope>NUCLEOTIDE SEQUENCE [LARGE SCALE GENOMIC DNA]</scope>
    <source>
        <strain evidence="5 6">AA1</strain>
    </source>
</reference>
<dbReference type="PANTHER" id="PTHR43320:SF3">
    <property type="entry name" value="CARBOHYDRATE KINASE PFKB DOMAIN-CONTAINING PROTEIN"/>
    <property type="match status" value="1"/>
</dbReference>
<dbReference type="EMBL" id="FMUX01000017">
    <property type="protein sequence ID" value="SCY70526.1"/>
    <property type="molecule type" value="Genomic_DNA"/>
</dbReference>
<organism evidence="5 6">
    <name type="scientific">Desulfoluna spongiiphila</name>
    <dbReference type="NCBI Taxonomy" id="419481"/>
    <lineage>
        <taxon>Bacteria</taxon>
        <taxon>Pseudomonadati</taxon>
        <taxon>Thermodesulfobacteriota</taxon>
        <taxon>Desulfobacteria</taxon>
        <taxon>Desulfobacterales</taxon>
        <taxon>Desulfolunaceae</taxon>
        <taxon>Desulfoluna</taxon>
    </lineage>
</organism>
<evidence type="ECO:0000256" key="2">
    <source>
        <dbReference type="ARBA" id="ARBA00022679"/>
    </source>
</evidence>
<dbReference type="RefSeq" id="WP_092213256.1">
    <property type="nucleotide sequence ID" value="NZ_FMUX01000017.1"/>
</dbReference>
<dbReference type="InterPro" id="IPR052700">
    <property type="entry name" value="Carb_kinase_PfkB-like"/>
</dbReference>
<dbReference type="PROSITE" id="PS00584">
    <property type="entry name" value="PFKB_KINASES_2"/>
    <property type="match status" value="1"/>
</dbReference>
<dbReference type="InterPro" id="IPR002173">
    <property type="entry name" value="Carboh/pur_kinase_PfkB_CS"/>
</dbReference>
<name>A0A1G5I376_9BACT</name>
<dbReference type="STRING" id="419481.SAMN05216233_11774"/>
<keyword evidence="3 5" id="KW-0418">Kinase</keyword>
<feature type="domain" description="Carbohydrate kinase PfkB" evidence="4">
    <location>
        <begin position="56"/>
        <end position="318"/>
    </location>
</feature>
<evidence type="ECO:0000256" key="1">
    <source>
        <dbReference type="ARBA" id="ARBA00010688"/>
    </source>
</evidence>
<evidence type="ECO:0000256" key="3">
    <source>
        <dbReference type="ARBA" id="ARBA00022777"/>
    </source>
</evidence>
<dbReference type="InterPro" id="IPR011611">
    <property type="entry name" value="PfkB_dom"/>
</dbReference>
<dbReference type="Pfam" id="PF00294">
    <property type="entry name" value="PfkB"/>
    <property type="match status" value="1"/>
</dbReference>
<dbReference type="OrthoDB" id="9813569at2"/>
<dbReference type="Gene3D" id="3.40.1190.20">
    <property type="match status" value="1"/>
</dbReference>
<dbReference type="AlphaFoldDB" id="A0A1G5I376"/>